<evidence type="ECO:0000313" key="3">
    <source>
        <dbReference type="Proteomes" id="UP000094652"/>
    </source>
</evidence>
<feature type="transmembrane region" description="Helical" evidence="1">
    <location>
        <begin position="272"/>
        <end position="291"/>
    </location>
</feature>
<dbReference type="RefSeq" id="WP_069679166.1">
    <property type="nucleotide sequence ID" value="NZ_CP017253.2"/>
</dbReference>
<gene>
    <name evidence="2" type="ORF">BGI42_04440</name>
</gene>
<accession>A0A1D7XI45</accession>
<feature type="transmembrane region" description="Helical" evidence="1">
    <location>
        <begin position="359"/>
        <end position="379"/>
    </location>
</feature>
<reference evidence="3" key="1">
    <citation type="submission" date="2016-09" db="EMBL/GenBank/DDBJ databases">
        <title>Genomics of Clostridium taeniosporum, an organism which forms endospores with ribbon-like appendages.</title>
        <authorList>
            <person name="Walker J.R."/>
        </authorList>
    </citation>
    <scope>NUCLEOTIDE SEQUENCE [LARGE SCALE GENOMIC DNA]</scope>
    <source>
        <strain evidence="3">1/k</strain>
    </source>
</reference>
<dbReference type="AlphaFoldDB" id="A0A1D7XI45"/>
<feature type="transmembrane region" description="Helical" evidence="1">
    <location>
        <begin position="322"/>
        <end position="339"/>
    </location>
</feature>
<keyword evidence="1" id="KW-1133">Transmembrane helix</keyword>
<organism evidence="2 3">
    <name type="scientific">Clostridium taeniosporum</name>
    <dbReference type="NCBI Taxonomy" id="394958"/>
    <lineage>
        <taxon>Bacteria</taxon>
        <taxon>Bacillati</taxon>
        <taxon>Bacillota</taxon>
        <taxon>Clostridia</taxon>
        <taxon>Eubacteriales</taxon>
        <taxon>Clostridiaceae</taxon>
        <taxon>Clostridium</taxon>
    </lineage>
</organism>
<dbReference type="KEGG" id="ctae:BGI42_04440"/>
<dbReference type="EMBL" id="CP017253">
    <property type="protein sequence ID" value="AOR23011.1"/>
    <property type="molecule type" value="Genomic_DNA"/>
</dbReference>
<protein>
    <submittedName>
        <fullName evidence="2">Tail length tape measure protein</fullName>
    </submittedName>
</protein>
<keyword evidence="1" id="KW-0812">Transmembrane</keyword>
<proteinExistence type="predicted"/>
<dbReference type="Proteomes" id="UP000094652">
    <property type="component" value="Chromosome"/>
</dbReference>
<keyword evidence="1" id="KW-0472">Membrane</keyword>
<dbReference type="OrthoDB" id="1677957at2"/>
<feature type="transmembrane region" description="Helical" evidence="1">
    <location>
        <begin position="297"/>
        <end position="315"/>
    </location>
</feature>
<evidence type="ECO:0000313" key="2">
    <source>
        <dbReference type="EMBL" id="AOR23011.1"/>
    </source>
</evidence>
<dbReference type="STRING" id="394958.BGI42_04440"/>
<keyword evidence="3" id="KW-1185">Reference proteome</keyword>
<sequence>MASMVAGIAAMDSIVNQQIIQQVQQQISLTNVLQVNIQKVAGEQDKLNQNVNKSTSRMATLAAKASDLFKSFFNIDSLKKGIESVIGEASKMQNKMISVQGMLGSKDAGTVYFNHLQKQANESGFSFDQLKNNAQSFMGVTKNTESLDKLANLSERLSLGNSGAGDAIKDMLSGKGDSLKSKFGFSSNDIGILQASKDLDDFTSKFDTLLNDKHLDSSMLDEFNNSATAQFDNLKENFNSSLGQAGQGALEALTPVMEIINEMFSNGSFQGFFDAISIGLQGVINLIFWIGNAIQTSLPIVLPIILGIIGALAIWRGCLLAIALYQGVVNLVQGIFSVITGQATLAQLGLNAAMYGCPLVWIIALILGVIIAIGALIAFCEPFRKAFAGAFESIANACSKAFGIVVDCIQGVLNWIIDKINDLLHGINNITGTAASLWGGSGTDLHIDKVDLSGFKQNWQDKIQSVGKTGANAIENFSIDNIKAKIKGAMGLDGIKNNDNILNSHNKDNMNDMFNKSLLNQGNNSLANNSGGIPNSMGGGSEALTSALDNTNMGRNVESGSESLKGINDSVEVSNENLDLMNDLSEIESIQNFVTLTPTVKVTTGDIKEEADINTIISRIESYMENEMINSAEGLYA</sequence>
<name>A0A1D7XI45_9CLOT</name>
<evidence type="ECO:0000256" key="1">
    <source>
        <dbReference type="SAM" id="Phobius"/>
    </source>
</evidence>